<feature type="domain" description="Autotransporter" evidence="1">
    <location>
        <begin position="13"/>
        <end position="86"/>
    </location>
</feature>
<dbReference type="AlphaFoldDB" id="A0A9X1UCB9"/>
<dbReference type="EMBL" id="JAKLUA010000030">
    <property type="protein sequence ID" value="MCG2673004.1"/>
    <property type="molecule type" value="Genomic_DNA"/>
</dbReference>
<protein>
    <submittedName>
        <fullName evidence="2">Autotransporter outer membrane beta-barrel domain-containing protein</fullName>
    </submittedName>
</protein>
<gene>
    <name evidence="3" type="ORF">L6637_39485</name>
    <name evidence="2" type="ORF">L6654_36855</name>
</gene>
<accession>A0A9X1UCB9</accession>
<dbReference type="RefSeq" id="WP_237861376.1">
    <property type="nucleotide sequence ID" value="NZ_JAKLTY010000037.1"/>
</dbReference>
<proteinExistence type="predicted"/>
<evidence type="ECO:0000313" key="4">
    <source>
        <dbReference type="Proteomes" id="UP001139012"/>
    </source>
</evidence>
<name>A0A9X1UCB9_9BRAD</name>
<dbReference type="InterPro" id="IPR006315">
    <property type="entry name" value="OM_autotransptr_brl_dom"/>
</dbReference>
<dbReference type="SUPFAM" id="SSF103515">
    <property type="entry name" value="Autotransporter"/>
    <property type="match status" value="1"/>
</dbReference>
<evidence type="ECO:0000313" key="3">
    <source>
        <dbReference type="EMBL" id="MCG2673004.1"/>
    </source>
</evidence>
<dbReference type="InterPro" id="IPR036709">
    <property type="entry name" value="Autotransporte_beta_dom_sf"/>
</dbReference>
<reference evidence="2" key="1">
    <citation type="submission" date="2022-01" db="EMBL/GenBank/DDBJ databases">
        <title>Genome sequnece data of strain Bradyrhizobium sp. nov.</title>
        <authorList>
            <person name="Zhang J."/>
        </authorList>
    </citation>
    <scope>NUCLEOTIDE SEQUENCE</scope>
    <source>
        <strain evidence="3">WYCCWR 12774</strain>
        <strain evidence="2">WYCCWR 13023</strain>
    </source>
</reference>
<organism evidence="2 5">
    <name type="scientific">Bradyrhizobium zhengyangense</name>
    <dbReference type="NCBI Taxonomy" id="2911009"/>
    <lineage>
        <taxon>Bacteria</taxon>
        <taxon>Pseudomonadati</taxon>
        <taxon>Pseudomonadota</taxon>
        <taxon>Alphaproteobacteria</taxon>
        <taxon>Hyphomicrobiales</taxon>
        <taxon>Nitrobacteraceae</taxon>
        <taxon>Bradyrhizobium</taxon>
    </lineage>
</organism>
<dbReference type="InterPro" id="IPR005546">
    <property type="entry name" value="Autotransporte_beta"/>
</dbReference>
<evidence type="ECO:0000313" key="5">
    <source>
        <dbReference type="Proteomes" id="UP001139054"/>
    </source>
</evidence>
<dbReference type="Pfam" id="PF03797">
    <property type="entry name" value="Autotransporter"/>
    <property type="match status" value="1"/>
</dbReference>
<dbReference type="NCBIfam" id="TIGR01414">
    <property type="entry name" value="autotrans_barl"/>
    <property type="match status" value="1"/>
</dbReference>
<sequence>MRRLARCADGQCEFDGRVDLGNGMVWSPFANAAWVHEFNPTRNVTATLVNMPVPSFTVEGARAASDSGRVELGSRLALNRWSELSGRGTGEFSRAGQSYAGIGSLRINW</sequence>
<evidence type="ECO:0000313" key="2">
    <source>
        <dbReference type="EMBL" id="MCG2632191.1"/>
    </source>
</evidence>
<dbReference type="Proteomes" id="UP001139054">
    <property type="component" value="Unassembled WGS sequence"/>
</dbReference>
<evidence type="ECO:0000259" key="1">
    <source>
        <dbReference type="Pfam" id="PF03797"/>
    </source>
</evidence>
<dbReference type="GO" id="GO:0019867">
    <property type="term" value="C:outer membrane"/>
    <property type="evidence" value="ECO:0007669"/>
    <property type="project" value="InterPro"/>
</dbReference>
<keyword evidence="4" id="KW-1185">Reference proteome</keyword>
<dbReference type="Gene3D" id="2.40.128.130">
    <property type="entry name" value="Autotransporter beta-domain"/>
    <property type="match status" value="1"/>
</dbReference>
<dbReference type="EMBL" id="JAKLTY010000037">
    <property type="protein sequence ID" value="MCG2632191.1"/>
    <property type="molecule type" value="Genomic_DNA"/>
</dbReference>
<comment type="caution">
    <text evidence="2">The sequence shown here is derived from an EMBL/GenBank/DDBJ whole genome shotgun (WGS) entry which is preliminary data.</text>
</comment>
<dbReference type="Proteomes" id="UP001139012">
    <property type="component" value="Unassembled WGS sequence"/>
</dbReference>